<dbReference type="EMBL" id="BTSY01000004">
    <property type="protein sequence ID" value="GMT25608.1"/>
    <property type="molecule type" value="Genomic_DNA"/>
</dbReference>
<gene>
    <name evidence="2" type="ORF">PFISCL1PPCAC_16905</name>
</gene>
<sequence length="150" mass="16963">MAPLIWLLLLLIPLGSAEIMLLNKNVFVVVDVDVADGCPAHQKDMETCKSPTLEAGRNMSCPADKTLKLRQDIALAHTGNVPNKRGFGMRQAHWYILHRTKMRESHVDASSKRSPGERRQHSHYRFCKNSGKVFLKKKSARLGRVPTYVE</sequence>
<reference evidence="2" key="1">
    <citation type="submission" date="2023-10" db="EMBL/GenBank/DDBJ databases">
        <title>Genome assembly of Pristionchus species.</title>
        <authorList>
            <person name="Yoshida K."/>
            <person name="Sommer R.J."/>
        </authorList>
    </citation>
    <scope>NUCLEOTIDE SEQUENCE</scope>
    <source>
        <strain evidence="2">RS5133</strain>
    </source>
</reference>
<keyword evidence="1" id="KW-0732">Signal</keyword>
<keyword evidence="3" id="KW-1185">Reference proteome</keyword>
<dbReference type="AlphaFoldDB" id="A0AAV5W1Z7"/>
<name>A0AAV5W1Z7_9BILA</name>
<dbReference type="Proteomes" id="UP001432322">
    <property type="component" value="Unassembled WGS sequence"/>
</dbReference>
<organism evidence="2 3">
    <name type="scientific">Pristionchus fissidentatus</name>
    <dbReference type="NCBI Taxonomy" id="1538716"/>
    <lineage>
        <taxon>Eukaryota</taxon>
        <taxon>Metazoa</taxon>
        <taxon>Ecdysozoa</taxon>
        <taxon>Nematoda</taxon>
        <taxon>Chromadorea</taxon>
        <taxon>Rhabditida</taxon>
        <taxon>Rhabditina</taxon>
        <taxon>Diplogasteromorpha</taxon>
        <taxon>Diplogasteroidea</taxon>
        <taxon>Neodiplogasteridae</taxon>
        <taxon>Pristionchus</taxon>
    </lineage>
</organism>
<evidence type="ECO:0000256" key="1">
    <source>
        <dbReference type="SAM" id="SignalP"/>
    </source>
</evidence>
<protein>
    <submittedName>
        <fullName evidence="2">Uncharacterized protein</fullName>
    </submittedName>
</protein>
<feature type="signal peptide" evidence="1">
    <location>
        <begin position="1"/>
        <end position="17"/>
    </location>
</feature>
<proteinExistence type="predicted"/>
<comment type="caution">
    <text evidence="2">The sequence shown here is derived from an EMBL/GenBank/DDBJ whole genome shotgun (WGS) entry which is preliminary data.</text>
</comment>
<evidence type="ECO:0000313" key="3">
    <source>
        <dbReference type="Proteomes" id="UP001432322"/>
    </source>
</evidence>
<accession>A0AAV5W1Z7</accession>
<feature type="chain" id="PRO_5043921593" evidence="1">
    <location>
        <begin position="18"/>
        <end position="150"/>
    </location>
</feature>
<evidence type="ECO:0000313" key="2">
    <source>
        <dbReference type="EMBL" id="GMT25608.1"/>
    </source>
</evidence>